<feature type="domain" description="Glycosyl transferase family 1" evidence="1">
    <location>
        <begin position="203"/>
        <end position="297"/>
    </location>
</feature>
<dbReference type="GO" id="GO:0016757">
    <property type="term" value="F:glycosyltransferase activity"/>
    <property type="evidence" value="ECO:0007669"/>
    <property type="project" value="InterPro"/>
</dbReference>
<accession>A0A421BLB4</accession>
<organism evidence="2 3">
    <name type="scientific">Paenirhodobacter hankyongi</name>
    <dbReference type="NCBI Taxonomy" id="2294033"/>
    <lineage>
        <taxon>Bacteria</taxon>
        <taxon>Pseudomonadati</taxon>
        <taxon>Pseudomonadota</taxon>
        <taxon>Alphaproteobacteria</taxon>
        <taxon>Rhodobacterales</taxon>
        <taxon>Rhodobacter group</taxon>
        <taxon>Paenirhodobacter</taxon>
    </lineage>
</organism>
<dbReference type="AlphaFoldDB" id="A0A421BLB4"/>
<protein>
    <submittedName>
        <fullName evidence="2">Glycosyltransferase</fullName>
    </submittedName>
</protein>
<evidence type="ECO:0000313" key="3">
    <source>
        <dbReference type="Proteomes" id="UP000279673"/>
    </source>
</evidence>
<evidence type="ECO:0000259" key="1">
    <source>
        <dbReference type="Pfam" id="PF00534"/>
    </source>
</evidence>
<evidence type="ECO:0000313" key="2">
    <source>
        <dbReference type="EMBL" id="RLL63742.1"/>
    </source>
</evidence>
<dbReference type="CDD" id="cd03801">
    <property type="entry name" value="GT4_PimA-like"/>
    <property type="match status" value="1"/>
</dbReference>
<dbReference type="InterPro" id="IPR001296">
    <property type="entry name" value="Glyco_trans_1"/>
</dbReference>
<gene>
    <name evidence="2" type="ORF">DYS74_13620</name>
</gene>
<dbReference type="Gene3D" id="3.40.50.2000">
    <property type="entry name" value="Glycogen Phosphorylase B"/>
    <property type="match status" value="2"/>
</dbReference>
<keyword evidence="3" id="KW-1185">Reference proteome</keyword>
<dbReference type="SUPFAM" id="SSF53756">
    <property type="entry name" value="UDP-Glycosyltransferase/glycogen phosphorylase"/>
    <property type="match status" value="1"/>
</dbReference>
<dbReference type="PANTHER" id="PTHR45947">
    <property type="entry name" value="SULFOQUINOVOSYL TRANSFERASE SQD2"/>
    <property type="match status" value="1"/>
</dbReference>
<proteinExistence type="predicted"/>
<comment type="caution">
    <text evidence="2">The sequence shown here is derived from an EMBL/GenBank/DDBJ whole genome shotgun (WGS) entry which is preliminary data.</text>
</comment>
<dbReference type="PANTHER" id="PTHR45947:SF3">
    <property type="entry name" value="SULFOQUINOVOSYL TRANSFERASE SQD2"/>
    <property type="match status" value="1"/>
</dbReference>
<dbReference type="Pfam" id="PF00534">
    <property type="entry name" value="Glycos_transf_1"/>
    <property type="match status" value="1"/>
</dbReference>
<reference evidence="2 3" key="1">
    <citation type="submission" date="2018-10" db="EMBL/GenBank/DDBJ databases">
        <title>Rhodobacter sp . BO-81.</title>
        <authorList>
            <person name="Im W.T."/>
        </authorList>
    </citation>
    <scope>NUCLEOTIDE SEQUENCE [LARGE SCALE GENOMIC DNA]</scope>
    <source>
        <strain evidence="2 3">BO-81</strain>
    </source>
</reference>
<name>A0A421BLB4_9RHOB</name>
<dbReference type="EMBL" id="RCHI01000014">
    <property type="protein sequence ID" value="RLL63742.1"/>
    <property type="molecule type" value="Genomic_DNA"/>
</dbReference>
<sequence>MRRKGTVLHQSWSQFPMRVLFHRDYRHFSGGHLKVRDYFEHTRNCSRYQAEIYLEPGSAADHPWRGVPGVVDRYDPTRADILFIAGMDWAALDACPGIEERIPVVNLVQGLRHAKPDGPLFGFLGRRATRICVSAEVAQALEATGACNGPIHVIPNGIDFSLLPEGHGPAEYDVFISGLKQPRLAAELAARLQAEGYSVACQVQRLPRGDFLERLARARVAVLLPLREEGFYIPALEAMAMGLPVICPDCGGNRSFCIGGETALTPEPALEPLAMAVREVMRNPALAEALRHNGREMSLRHDIRTEREAFLTLLQQIGLP</sequence>
<dbReference type="InterPro" id="IPR050194">
    <property type="entry name" value="Glycosyltransferase_grp1"/>
</dbReference>
<keyword evidence="2" id="KW-0808">Transferase</keyword>
<dbReference type="Proteomes" id="UP000279673">
    <property type="component" value="Unassembled WGS sequence"/>
</dbReference>